<dbReference type="GO" id="GO:0016407">
    <property type="term" value="F:acetyltransferase activity"/>
    <property type="evidence" value="ECO:0007669"/>
    <property type="project" value="InterPro"/>
</dbReference>
<dbReference type="InterPro" id="IPR053710">
    <property type="entry name" value="Arylamine_NAT_domain_sf"/>
</dbReference>
<dbReference type="PANTHER" id="PTHR11786">
    <property type="entry name" value="N-HYDROXYARYLAMINE O-ACETYLTRANSFERASE"/>
    <property type="match status" value="1"/>
</dbReference>
<feature type="compositionally biased region" description="Low complexity" evidence="2">
    <location>
        <begin position="207"/>
        <end position="222"/>
    </location>
</feature>
<evidence type="ECO:0000256" key="1">
    <source>
        <dbReference type="ARBA" id="ARBA00006547"/>
    </source>
</evidence>
<feature type="region of interest" description="Disordered" evidence="2">
    <location>
        <begin position="181"/>
        <end position="223"/>
    </location>
</feature>
<dbReference type="AlphaFoldDB" id="A0A286UM20"/>
<dbReference type="PANTHER" id="PTHR11786:SF0">
    <property type="entry name" value="ARYLAMINE N-ACETYLTRANSFERASE 4-RELATED"/>
    <property type="match status" value="1"/>
</dbReference>
<evidence type="ECO:0000313" key="4">
    <source>
        <dbReference type="Proteomes" id="UP000217199"/>
    </source>
</evidence>
<keyword evidence="4" id="KW-1185">Reference proteome</keyword>
<proteinExistence type="inferred from homology"/>
<evidence type="ECO:0000313" key="3">
    <source>
        <dbReference type="EMBL" id="PAV20630.1"/>
    </source>
</evidence>
<dbReference type="Gene3D" id="3.30.2140.20">
    <property type="match status" value="1"/>
</dbReference>
<sequence length="379" mass="43280">MPSDITGYLQGRALIRKVPSYYTSEQAWQYLDRVGWVEGDYSVEDIEAGRFPANLENLNIIIRRHYISFANDTTLMHLSESHYLDISPEATFKRLVADRAGGTYCYGHHTLMLGILRALGYRTYPGIARMNFGFFVHGEPSYQAYAHMVLFVQLGEGQGTDPAHTWFADVAPGPPVPLGAIPLSDDPRNVVQNATPDEDNRLTRGFSPSSSLEPPSSSVYSPEQAKAVSESHALWQMEYRSPGKKDYQILYQFFEQEFTPIDYNVHHYAKMFKPHEDVFSDDVILFRYVLADEGEEGAEKKKITERHLARLALFRGVLKKRIGEKVVLRIDCKSEKERLNLIREHFGIKVTEEDLVHIKGRTAAFENKQEITPEMDELL</sequence>
<accession>A0A286UM20</accession>
<organism evidence="3 4">
    <name type="scientific">Pyrrhoderma noxium</name>
    <dbReference type="NCBI Taxonomy" id="2282107"/>
    <lineage>
        <taxon>Eukaryota</taxon>
        <taxon>Fungi</taxon>
        <taxon>Dikarya</taxon>
        <taxon>Basidiomycota</taxon>
        <taxon>Agaricomycotina</taxon>
        <taxon>Agaricomycetes</taxon>
        <taxon>Hymenochaetales</taxon>
        <taxon>Hymenochaetaceae</taxon>
        <taxon>Pyrrhoderma</taxon>
    </lineage>
</organism>
<dbReference type="STRING" id="2282107.A0A286UM20"/>
<gene>
    <name evidence="3" type="ORF">PNOK_0325700</name>
</gene>
<dbReference type="OrthoDB" id="10260017at2759"/>
<dbReference type="InParanoid" id="A0A286UM20"/>
<dbReference type="InterPro" id="IPR038765">
    <property type="entry name" value="Papain-like_cys_pep_sf"/>
</dbReference>
<dbReference type="Pfam" id="PF00797">
    <property type="entry name" value="Acetyltransf_2"/>
    <property type="match status" value="1"/>
</dbReference>
<dbReference type="SUPFAM" id="SSF54001">
    <property type="entry name" value="Cysteine proteinases"/>
    <property type="match status" value="1"/>
</dbReference>
<protein>
    <submittedName>
        <fullName evidence="3">Arylamine n-acetyltransferase 1</fullName>
    </submittedName>
</protein>
<name>A0A286UM20_9AGAM</name>
<reference evidence="3 4" key="1">
    <citation type="journal article" date="2017" name="Mol. Ecol.">
        <title>Comparative and population genomic landscape of Phellinus noxius: A hypervariable fungus causing root rot in trees.</title>
        <authorList>
            <person name="Chung C.L."/>
            <person name="Lee T.J."/>
            <person name="Akiba M."/>
            <person name="Lee H.H."/>
            <person name="Kuo T.H."/>
            <person name="Liu D."/>
            <person name="Ke H.M."/>
            <person name="Yokoi T."/>
            <person name="Roa M.B."/>
            <person name="Lu M.J."/>
            <person name="Chang Y.Y."/>
            <person name="Ann P.J."/>
            <person name="Tsai J.N."/>
            <person name="Chen C.Y."/>
            <person name="Tzean S.S."/>
            <person name="Ota Y."/>
            <person name="Hattori T."/>
            <person name="Sahashi N."/>
            <person name="Liou R.F."/>
            <person name="Kikuchi T."/>
            <person name="Tsai I.J."/>
        </authorList>
    </citation>
    <scope>NUCLEOTIDE SEQUENCE [LARGE SCALE GENOMIC DNA]</scope>
    <source>
        <strain evidence="3 4">FFPRI411160</strain>
    </source>
</reference>
<comment type="caution">
    <text evidence="3">The sequence shown here is derived from an EMBL/GenBank/DDBJ whole genome shotgun (WGS) entry which is preliminary data.</text>
</comment>
<dbReference type="InterPro" id="IPR001447">
    <property type="entry name" value="Arylamine_N-AcTrfase"/>
</dbReference>
<comment type="similarity">
    <text evidence="1">Belongs to the arylamine N-acetyltransferase family.</text>
</comment>
<dbReference type="Proteomes" id="UP000217199">
    <property type="component" value="Unassembled WGS sequence"/>
</dbReference>
<evidence type="ECO:0000256" key="2">
    <source>
        <dbReference type="SAM" id="MobiDB-lite"/>
    </source>
</evidence>
<dbReference type="EMBL" id="NBII01000003">
    <property type="protein sequence ID" value="PAV20630.1"/>
    <property type="molecule type" value="Genomic_DNA"/>
</dbReference>